<comment type="subunit">
    <text evidence="3">Oligomer of 12 subunits arranged in the form of two hexagons.</text>
</comment>
<feature type="binding site" evidence="12">
    <location>
        <position position="169"/>
    </location>
    <ligand>
        <name>Mg(2+)</name>
        <dbReference type="ChEBI" id="CHEBI:18420"/>
        <label>1</label>
    </ligand>
</feature>
<dbReference type="NCBIfam" id="TIGR00653">
    <property type="entry name" value="GlnA"/>
    <property type="match status" value="1"/>
</dbReference>
<dbReference type="InterPro" id="IPR008147">
    <property type="entry name" value="Gln_synt_N"/>
</dbReference>
<accession>F6D856</accession>
<evidence type="ECO:0000256" key="5">
    <source>
        <dbReference type="ARBA" id="ARBA00022598"/>
    </source>
</evidence>
<name>F6D856_METPW</name>
<evidence type="ECO:0000313" key="20">
    <source>
        <dbReference type="Proteomes" id="UP000009231"/>
    </source>
</evidence>
<dbReference type="HOGENOM" id="CLU_017290_1_3_2"/>
<dbReference type="Proteomes" id="UP000009231">
    <property type="component" value="Chromosome"/>
</dbReference>
<feature type="binding site" evidence="10">
    <location>
        <position position="331"/>
    </location>
    <ligand>
        <name>L-glutamate</name>
        <dbReference type="ChEBI" id="CHEBI:29985"/>
    </ligand>
</feature>
<dbReference type="Gene3D" id="3.10.20.70">
    <property type="entry name" value="Glutamine synthetase, N-terminal domain"/>
    <property type="match status" value="1"/>
</dbReference>
<dbReference type="SMART" id="SM01230">
    <property type="entry name" value="Gln-synt_C"/>
    <property type="match status" value="1"/>
</dbReference>
<dbReference type="InterPro" id="IPR027303">
    <property type="entry name" value="Gln_synth_gly_rich_site"/>
</dbReference>
<feature type="domain" description="GS beta-grasp" evidence="17">
    <location>
        <begin position="49"/>
        <end position="137"/>
    </location>
</feature>
<dbReference type="PANTHER" id="PTHR43407:SF1">
    <property type="entry name" value="LENGSIN"/>
    <property type="match status" value="1"/>
</dbReference>
<reference evidence="19 20" key="1">
    <citation type="journal article" date="2014" name="Int. J. Syst. Evol. Microbiol.">
        <title>Methanobacterium paludis sp. nov. and a novel strain of Methanobacterium lacus isolated from northern peatlands.</title>
        <authorList>
            <person name="Cadillo-Quiroz H."/>
            <person name="Brauer S.L."/>
            <person name="Goodson N."/>
            <person name="Yavitt J.B."/>
            <person name="Zinder S.H."/>
        </authorList>
    </citation>
    <scope>NUCLEOTIDE SEQUENCE [LARGE SCALE GENOMIC DNA]</scope>
    <source>
        <strain evidence="20">DSM 25820 / JCM 18151 / SWAN1</strain>
    </source>
</reference>
<evidence type="ECO:0000256" key="4">
    <source>
        <dbReference type="ARBA" id="ARBA00022490"/>
    </source>
</evidence>
<dbReference type="PROSITE" id="PS00181">
    <property type="entry name" value="GLNA_ATP"/>
    <property type="match status" value="1"/>
</dbReference>
<keyword evidence="20" id="KW-1185">Reference proteome</keyword>
<organism evidence="19 20">
    <name type="scientific">Methanobacterium paludis (strain DSM 25820 / JCM 18151 / SWAN1)</name>
    <dbReference type="NCBI Taxonomy" id="868131"/>
    <lineage>
        <taxon>Archaea</taxon>
        <taxon>Methanobacteriati</taxon>
        <taxon>Methanobacteriota</taxon>
        <taxon>Methanomada group</taxon>
        <taxon>Methanobacteria</taxon>
        <taxon>Methanobacteriales</taxon>
        <taxon>Methanobacteriaceae</taxon>
        <taxon>Methanobacterium</taxon>
    </lineage>
</organism>
<feature type="domain" description="GS catalytic" evidence="18">
    <location>
        <begin position="144"/>
        <end position="476"/>
    </location>
</feature>
<evidence type="ECO:0000256" key="12">
    <source>
        <dbReference type="PIRSR" id="PIRSR604809-3"/>
    </source>
</evidence>
<dbReference type="SUPFAM" id="SSF54368">
    <property type="entry name" value="Glutamine synthetase, N-terminal domain"/>
    <property type="match status" value="1"/>
</dbReference>
<evidence type="ECO:0000256" key="8">
    <source>
        <dbReference type="ARBA" id="ARBA00022840"/>
    </source>
</evidence>
<keyword evidence="4 15" id="KW-0963">Cytoplasm</keyword>
<evidence type="ECO:0000256" key="15">
    <source>
        <dbReference type="RuleBase" id="RU000385"/>
    </source>
</evidence>
<dbReference type="InterPro" id="IPR014746">
    <property type="entry name" value="Gln_synth/guanido_kin_cat_dom"/>
</dbReference>
<feature type="binding site" evidence="12">
    <location>
        <position position="167"/>
    </location>
    <ligand>
        <name>Mg(2+)</name>
        <dbReference type="ChEBI" id="CHEBI:18420"/>
        <label>1</label>
    </ligand>
</feature>
<feature type="binding site" evidence="10">
    <location>
        <begin position="273"/>
        <end position="274"/>
    </location>
    <ligand>
        <name>L-glutamate</name>
        <dbReference type="ChEBI" id="CHEBI:29985"/>
    </ligand>
</feature>
<keyword evidence="8 11" id="KW-0067">ATP-binding</keyword>
<protein>
    <recommendedName>
        <fullName evidence="16">Glutamine synthetase</fullName>
        <ecNumber evidence="16">6.3.1.2</ecNumber>
    </recommendedName>
</protein>
<feature type="binding site" evidence="12">
    <location>
        <position position="278"/>
    </location>
    <ligand>
        <name>Mg(2+)</name>
        <dbReference type="ChEBI" id="CHEBI:18420"/>
        <label>1</label>
    </ligand>
</feature>
<dbReference type="GO" id="GO:0005737">
    <property type="term" value="C:cytoplasm"/>
    <property type="evidence" value="ECO:0007669"/>
    <property type="project" value="UniProtKB-SubCell"/>
</dbReference>
<dbReference type="SUPFAM" id="SSF55931">
    <property type="entry name" value="Glutamine synthetase/guanido kinase"/>
    <property type="match status" value="1"/>
</dbReference>
<feature type="binding site" evidence="11">
    <location>
        <begin position="232"/>
        <end position="234"/>
    </location>
    <ligand>
        <name>ATP</name>
        <dbReference type="ChEBI" id="CHEBI:30616"/>
    </ligand>
</feature>
<feature type="binding site" evidence="10">
    <location>
        <position position="368"/>
    </location>
    <ligand>
        <name>L-glutamate</name>
        <dbReference type="ChEBI" id="CHEBI:29985"/>
    </ligand>
</feature>
<evidence type="ECO:0000259" key="17">
    <source>
        <dbReference type="PROSITE" id="PS51986"/>
    </source>
</evidence>
<dbReference type="GO" id="GO:0005524">
    <property type="term" value="F:ATP binding"/>
    <property type="evidence" value="ECO:0007669"/>
    <property type="project" value="UniProtKB-KW"/>
</dbReference>
<feature type="binding site" evidence="10">
    <location>
        <position position="349"/>
    </location>
    <ligand>
        <name>L-glutamate</name>
        <dbReference type="ChEBI" id="CHEBI:29985"/>
    </ligand>
</feature>
<feature type="binding site" evidence="12">
    <location>
        <position position="229"/>
    </location>
    <ligand>
        <name>Mg(2+)</name>
        <dbReference type="ChEBI" id="CHEBI:18420"/>
        <label>1</label>
    </ligand>
</feature>
<dbReference type="Pfam" id="PF00120">
    <property type="entry name" value="Gln-synt_C"/>
    <property type="match status" value="1"/>
</dbReference>
<dbReference type="AlphaFoldDB" id="F6D856"/>
<keyword evidence="5 16" id="KW-0436">Ligase</keyword>
<feature type="binding site" evidence="11">
    <location>
        <position position="349"/>
    </location>
    <ligand>
        <name>ATP</name>
        <dbReference type="ChEBI" id="CHEBI:30616"/>
    </ligand>
</feature>
<evidence type="ECO:0000256" key="14">
    <source>
        <dbReference type="RuleBase" id="RU000384"/>
    </source>
</evidence>
<evidence type="ECO:0000259" key="18">
    <source>
        <dbReference type="PROSITE" id="PS51987"/>
    </source>
</evidence>
<keyword evidence="6 12" id="KW-0479">Metal-binding</keyword>
<comment type="cofactor">
    <cofactor evidence="12">
        <name>Mg(2+)</name>
        <dbReference type="ChEBI" id="CHEBI:18420"/>
    </cofactor>
    <text evidence="12">Binds 2 Mg(2+) ions per subunit.</text>
</comment>
<feature type="binding site" evidence="10">
    <location>
        <position position="337"/>
    </location>
    <ligand>
        <name>L-glutamate</name>
        <dbReference type="ChEBI" id="CHEBI:29985"/>
    </ligand>
</feature>
<dbReference type="InterPro" id="IPR027302">
    <property type="entry name" value="Gln_synth_N_conserv_site"/>
</dbReference>
<evidence type="ECO:0000256" key="10">
    <source>
        <dbReference type="PIRSR" id="PIRSR604809-1"/>
    </source>
</evidence>
<comment type="similarity">
    <text evidence="2 13 14">Belongs to the glutamine synthetase family.</text>
</comment>
<evidence type="ECO:0000256" key="6">
    <source>
        <dbReference type="ARBA" id="ARBA00022723"/>
    </source>
</evidence>
<feature type="binding site" evidence="12">
    <location>
        <position position="366"/>
    </location>
    <ligand>
        <name>Mg(2+)</name>
        <dbReference type="ChEBI" id="CHEBI:18420"/>
        <label>1</label>
    </ligand>
</feature>
<feature type="binding site" evidence="11">
    <location>
        <position position="217"/>
    </location>
    <ligand>
        <name>ATP</name>
        <dbReference type="ChEBI" id="CHEBI:30616"/>
    </ligand>
</feature>
<evidence type="ECO:0000256" key="9">
    <source>
        <dbReference type="ARBA" id="ARBA00022842"/>
    </source>
</evidence>
<dbReference type="Gene3D" id="3.30.590.10">
    <property type="entry name" value="Glutamine synthetase/guanido kinase, catalytic domain"/>
    <property type="match status" value="1"/>
</dbReference>
<evidence type="ECO:0000256" key="13">
    <source>
        <dbReference type="PROSITE-ProRule" id="PRU01330"/>
    </source>
</evidence>
<feature type="binding site" evidence="12">
    <location>
        <position position="222"/>
    </location>
    <ligand>
        <name>Mg(2+)</name>
        <dbReference type="ChEBI" id="CHEBI:18420"/>
        <label>1</label>
    </ligand>
</feature>
<evidence type="ECO:0000256" key="16">
    <source>
        <dbReference type="RuleBase" id="RU004356"/>
    </source>
</evidence>
<dbReference type="eggNOG" id="arCOG01909">
    <property type="taxonomic scope" value="Archaea"/>
</dbReference>
<dbReference type="GO" id="GO:0016020">
    <property type="term" value="C:membrane"/>
    <property type="evidence" value="ECO:0007669"/>
    <property type="project" value="TreeGrafter"/>
</dbReference>
<gene>
    <name evidence="19" type="ordered locus">MSWAN_0155</name>
</gene>
<feature type="binding site" evidence="11">
    <location>
        <begin position="280"/>
        <end position="282"/>
    </location>
    <ligand>
        <name>ATP</name>
        <dbReference type="ChEBI" id="CHEBI:30616"/>
    </ligand>
</feature>
<evidence type="ECO:0000256" key="2">
    <source>
        <dbReference type="ARBA" id="ARBA00009897"/>
    </source>
</evidence>
<comment type="subcellular location">
    <subcellularLocation>
        <location evidence="1 15">Cytoplasm</location>
    </subcellularLocation>
</comment>
<proteinExistence type="inferred from homology"/>
<dbReference type="Pfam" id="PF03951">
    <property type="entry name" value="Gln-synt_N"/>
    <property type="match status" value="1"/>
</dbReference>
<sequence length="476" mass="53765">MVFLWKENVSKHLYSIKRKLLSGIKFMDFMEVINLQDKIGNIVKKIDSCGIKFVRLQFVDIHGTPKNMAVPLAKPEDIEDILKEGLLFDGSSIEGFVDINESDLIIKPDPDTFSTLPWRPEEKGVCRFICDIYWPDMTPFEGDPRYILKKALAKAEEKGYEFNVGPEPEFFIVGEDESGNIVPHDEGIYFDVEPVDQGTDVRRELVLGLEELNFDVEVSHHEVGPGQHEIDFKFDDALKTADAVITFKQATKAIVDNMGYMVTFMPKPFFGVNGSGMHCHQSLFKDGKNAFYDPNGKDELSQEARYFIGGLLKHSKALSAIVAPTVNSYKRLVPGYEAPCYIAYGLKNRSTLVRIPASRGNGTRVEFRCPDPSCNPYLAFAALLEAGMDGIENKIDPGEATELDVFELDAEGLAKHGIDVLPSSLWEAYHALEDDEIVKASLGDHVYEQFMALKRAEWDDYRIQVFPYELDRYLEI</sequence>
<keyword evidence="9 12" id="KW-0460">Magnesium</keyword>
<dbReference type="EC" id="6.3.1.2" evidence="16"/>
<dbReference type="InterPro" id="IPR036651">
    <property type="entry name" value="Gln_synt_N_sf"/>
</dbReference>
<dbReference type="PANTHER" id="PTHR43407">
    <property type="entry name" value="GLUTAMINE SYNTHETASE"/>
    <property type="match status" value="1"/>
</dbReference>
<dbReference type="GO" id="GO:0046872">
    <property type="term" value="F:metal ion binding"/>
    <property type="evidence" value="ECO:0007669"/>
    <property type="project" value="UniProtKB-KW"/>
</dbReference>
<dbReference type="FunFam" id="3.30.590.10:FF:000003">
    <property type="entry name" value="Glutamine synthetase 2"/>
    <property type="match status" value="1"/>
</dbReference>
<dbReference type="GO" id="GO:0006542">
    <property type="term" value="P:glutamine biosynthetic process"/>
    <property type="evidence" value="ECO:0007669"/>
    <property type="project" value="InterPro"/>
</dbReference>
<evidence type="ECO:0000256" key="7">
    <source>
        <dbReference type="ARBA" id="ARBA00022741"/>
    </source>
</evidence>
<keyword evidence="7 11" id="KW-0547">Nucleotide-binding</keyword>
<dbReference type="PROSITE" id="PS00180">
    <property type="entry name" value="GLNA_1"/>
    <property type="match status" value="1"/>
</dbReference>
<dbReference type="PROSITE" id="PS51987">
    <property type="entry name" value="GS_CATALYTIC"/>
    <property type="match status" value="1"/>
</dbReference>
<dbReference type="EMBL" id="CP002772">
    <property type="protein sequence ID" value="AEG17201.1"/>
    <property type="molecule type" value="Genomic_DNA"/>
</dbReference>
<dbReference type="GO" id="GO:0004356">
    <property type="term" value="F:glutamine synthetase activity"/>
    <property type="evidence" value="ECO:0007669"/>
    <property type="project" value="UniProtKB-EC"/>
</dbReference>
<dbReference type="STRING" id="868131.MSWAN_0155"/>
<evidence type="ECO:0000256" key="1">
    <source>
        <dbReference type="ARBA" id="ARBA00004496"/>
    </source>
</evidence>
<evidence type="ECO:0000256" key="3">
    <source>
        <dbReference type="ARBA" id="ARBA00011354"/>
    </source>
</evidence>
<evidence type="ECO:0000313" key="19">
    <source>
        <dbReference type="EMBL" id="AEG17201.1"/>
    </source>
</evidence>
<evidence type="ECO:0000256" key="11">
    <source>
        <dbReference type="PIRSR" id="PIRSR604809-2"/>
    </source>
</evidence>
<comment type="catalytic activity">
    <reaction evidence="16">
        <text>L-glutamate + NH4(+) + ATP = L-glutamine + ADP + phosphate + H(+)</text>
        <dbReference type="Rhea" id="RHEA:16169"/>
        <dbReference type="ChEBI" id="CHEBI:15378"/>
        <dbReference type="ChEBI" id="CHEBI:28938"/>
        <dbReference type="ChEBI" id="CHEBI:29985"/>
        <dbReference type="ChEBI" id="CHEBI:30616"/>
        <dbReference type="ChEBI" id="CHEBI:43474"/>
        <dbReference type="ChEBI" id="CHEBI:58359"/>
        <dbReference type="ChEBI" id="CHEBI:456216"/>
        <dbReference type="EC" id="6.3.1.2"/>
    </reaction>
</comment>
<dbReference type="InterPro" id="IPR004809">
    <property type="entry name" value="Gln_synth_I"/>
</dbReference>
<dbReference type="PROSITE" id="PS51986">
    <property type="entry name" value="GS_BETA_GRASP"/>
    <property type="match status" value="1"/>
</dbReference>
<dbReference type="KEGG" id="mew:MSWAN_0155"/>
<dbReference type="InterPro" id="IPR008146">
    <property type="entry name" value="Gln_synth_cat_dom"/>
</dbReference>